<dbReference type="AlphaFoldDB" id="A0A2H0NC14"/>
<feature type="transmembrane region" description="Helical" evidence="6">
    <location>
        <begin position="440"/>
        <end position="463"/>
    </location>
</feature>
<feature type="transmembrane region" description="Helical" evidence="6">
    <location>
        <begin position="12"/>
        <end position="32"/>
    </location>
</feature>
<evidence type="ECO:0000256" key="1">
    <source>
        <dbReference type="ARBA" id="ARBA00004651"/>
    </source>
</evidence>
<dbReference type="CDD" id="cd13128">
    <property type="entry name" value="MATE_Wzx_like"/>
    <property type="match status" value="1"/>
</dbReference>
<evidence type="ECO:0000313" key="8">
    <source>
        <dbReference type="Proteomes" id="UP000230564"/>
    </source>
</evidence>
<evidence type="ECO:0000313" key="7">
    <source>
        <dbReference type="EMBL" id="PIR06417.1"/>
    </source>
</evidence>
<gene>
    <name evidence="7" type="ORF">COV55_03985</name>
</gene>
<comment type="subcellular location">
    <subcellularLocation>
        <location evidence="1">Cell membrane</location>
        <topology evidence="1">Multi-pass membrane protein</topology>
    </subcellularLocation>
</comment>
<sequence>MVTTQKITANTSFFMVALVFQKLLSFIYFTFLARYLGAEATGQYFFAVSFATMFSVLIDIGLSTVLIKEVAKNSPDNEKWFHQIFTLKLLFSVVTALLIIVLDRIFFYNDQVRTLIYLTTAIVAVDSFILLFYAFIRGRQNLRYESWGTMIFQIIVLSLGFSLMQFTKNVFLFLIVLFTASLFNLIYSGLVLNKRFRVKFRLVYSKKLVKKILLITLPFALAAIFAKVYAYIDTFFLKLFLGDAEVGFYSVAYKITFALQFIPLAFVASLYPAFSDYFKNDYQSLRKVLVKSFNYLAFISLPISLGIVALAEEIINKIYTESFSYSILPLQILIISIPFLFINFALSYFLNATDRQKINTRNLGLVMVLNIVLNLILIPRLGIWGASLASSISTICLFSLNLQAVSKVIELRWGMFRTLFYALFSALVMLPAVYFLKTVIYWPLTIIVGGLLYFILMFITGALKKADLIFIKNSFSRSKSR</sequence>
<protein>
    <submittedName>
        <fullName evidence="7">Uncharacterized protein</fullName>
    </submittedName>
</protein>
<feature type="transmembrane region" description="Helical" evidence="6">
    <location>
        <begin position="87"/>
        <end position="108"/>
    </location>
</feature>
<feature type="transmembrane region" description="Helical" evidence="6">
    <location>
        <begin position="147"/>
        <end position="164"/>
    </location>
</feature>
<dbReference type="Pfam" id="PF01943">
    <property type="entry name" value="Polysacc_synt"/>
    <property type="match status" value="1"/>
</dbReference>
<feature type="transmembrane region" description="Helical" evidence="6">
    <location>
        <begin position="252"/>
        <end position="274"/>
    </location>
</feature>
<reference evidence="7 8" key="1">
    <citation type="submission" date="2017-09" db="EMBL/GenBank/DDBJ databases">
        <title>Depth-based differentiation of microbial function through sediment-hosted aquifers and enrichment of novel symbionts in the deep terrestrial subsurface.</title>
        <authorList>
            <person name="Probst A.J."/>
            <person name="Ladd B."/>
            <person name="Jarett J.K."/>
            <person name="Geller-Mcgrath D.E."/>
            <person name="Sieber C.M."/>
            <person name="Emerson J.B."/>
            <person name="Anantharaman K."/>
            <person name="Thomas B.C."/>
            <person name="Malmstrom R."/>
            <person name="Stieglmeier M."/>
            <person name="Klingl A."/>
            <person name="Woyke T."/>
            <person name="Ryan C.M."/>
            <person name="Banfield J.F."/>
        </authorList>
    </citation>
    <scope>NUCLEOTIDE SEQUENCE [LARGE SCALE GENOMIC DNA]</scope>
    <source>
        <strain evidence="7">CG11_big_fil_rev_8_21_14_0_20_36_20</strain>
    </source>
</reference>
<dbReference type="GO" id="GO:0005886">
    <property type="term" value="C:plasma membrane"/>
    <property type="evidence" value="ECO:0007669"/>
    <property type="project" value="UniProtKB-SubCell"/>
</dbReference>
<comment type="caution">
    <text evidence="7">The sequence shown here is derived from an EMBL/GenBank/DDBJ whole genome shotgun (WGS) entry which is preliminary data.</text>
</comment>
<evidence type="ECO:0000256" key="4">
    <source>
        <dbReference type="ARBA" id="ARBA00022989"/>
    </source>
</evidence>
<feature type="transmembrane region" description="Helical" evidence="6">
    <location>
        <begin position="362"/>
        <end position="378"/>
    </location>
</feature>
<keyword evidence="2" id="KW-1003">Cell membrane</keyword>
<dbReference type="EMBL" id="PCWQ01000013">
    <property type="protein sequence ID" value="PIR06417.1"/>
    <property type="molecule type" value="Genomic_DNA"/>
</dbReference>
<feature type="transmembrane region" description="Helical" evidence="6">
    <location>
        <begin position="384"/>
        <end position="402"/>
    </location>
</feature>
<feature type="transmembrane region" description="Helical" evidence="6">
    <location>
        <begin position="114"/>
        <end position="135"/>
    </location>
</feature>
<feature type="transmembrane region" description="Helical" evidence="6">
    <location>
        <begin position="414"/>
        <end position="434"/>
    </location>
</feature>
<dbReference type="PANTHER" id="PTHR30250:SF11">
    <property type="entry name" value="O-ANTIGEN TRANSPORTER-RELATED"/>
    <property type="match status" value="1"/>
</dbReference>
<feature type="transmembrane region" description="Helical" evidence="6">
    <location>
        <begin position="295"/>
        <end position="315"/>
    </location>
</feature>
<feature type="transmembrane region" description="Helical" evidence="6">
    <location>
        <begin position="170"/>
        <end position="192"/>
    </location>
</feature>
<proteinExistence type="predicted"/>
<dbReference type="InterPro" id="IPR050833">
    <property type="entry name" value="Poly_Biosynth_Transport"/>
</dbReference>
<name>A0A2H0NC14_9BACT</name>
<feature type="transmembrane region" description="Helical" evidence="6">
    <location>
        <begin position="44"/>
        <end position="67"/>
    </location>
</feature>
<feature type="transmembrane region" description="Helical" evidence="6">
    <location>
        <begin position="327"/>
        <end position="350"/>
    </location>
</feature>
<feature type="transmembrane region" description="Helical" evidence="6">
    <location>
        <begin position="212"/>
        <end position="232"/>
    </location>
</feature>
<organism evidence="7 8">
    <name type="scientific">Candidatus Komeilibacteria bacterium CG11_big_fil_rev_8_21_14_0_20_36_20</name>
    <dbReference type="NCBI Taxonomy" id="1974477"/>
    <lineage>
        <taxon>Bacteria</taxon>
        <taxon>Candidatus Komeiliibacteriota</taxon>
    </lineage>
</organism>
<evidence type="ECO:0000256" key="3">
    <source>
        <dbReference type="ARBA" id="ARBA00022692"/>
    </source>
</evidence>
<dbReference type="PANTHER" id="PTHR30250">
    <property type="entry name" value="PST FAMILY PREDICTED COLANIC ACID TRANSPORTER"/>
    <property type="match status" value="1"/>
</dbReference>
<dbReference type="InterPro" id="IPR002797">
    <property type="entry name" value="Polysacc_synth"/>
</dbReference>
<keyword evidence="4 6" id="KW-1133">Transmembrane helix</keyword>
<keyword evidence="3 6" id="KW-0812">Transmembrane</keyword>
<evidence type="ECO:0000256" key="2">
    <source>
        <dbReference type="ARBA" id="ARBA00022475"/>
    </source>
</evidence>
<evidence type="ECO:0000256" key="5">
    <source>
        <dbReference type="ARBA" id="ARBA00023136"/>
    </source>
</evidence>
<keyword evidence="5 6" id="KW-0472">Membrane</keyword>
<evidence type="ECO:0000256" key="6">
    <source>
        <dbReference type="SAM" id="Phobius"/>
    </source>
</evidence>
<dbReference type="Proteomes" id="UP000230564">
    <property type="component" value="Unassembled WGS sequence"/>
</dbReference>
<accession>A0A2H0NC14</accession>